<comment type="caution">
    <text evidence="2">The sequence shown here is derived from an EMBL/GenBank/DDBJ whole genome shotgun (WGS) entry which is preliminary data.</text>
</comment>
<dbReference type="AlphaFoldDB" id="A0A9D2CFK8"/>
<feature type="transmembrane region" description="Helical" evidence="1">
    <location>
        <begin position="157"/>
        <end position="180"/>
    </location>
</feature>
<evidence type="ECO:0008006" key="4">
    <source>
        <dbReference type="Google" id="ProtNLM"/>
    </source>
</evidence>
<name>A0A9D2CFK8_9FIRM</name>
<dbReference type="Proteomes" id="UP000824135">
    <property type="component" value="Unassembled WGS sequence"/>
</dbReference>
<keyword evidence="1" id="KW-0812">Transmembrane</keyword>
<proteinExistence type="predicted"/>
<sequence length="184" mass="19341">MNIAFLILFLASSVLIVIRSPSAFLPALLEGAQNALALGVTLAAVYTVWMGFLKIAEDAGITRGMARGLKPLTSRLFGTKKEDALGKIAVNLSANMLGMGGAATPAGVSAMRLLGEEKGSGYSQAMLFVVNCVSIQILPTTVVSLREKYGSASSYDVILPVLIASAASLLFAVLLVRLFYGRKK</sequence>
<reference evidence="2" key="2">
    <citation type="submission" date="2021-04" db="EMBL/GenBank/DDBJ databases">
        <authorList>
            <person name="Gilroy R."/>
        </authorList>
    </citation>
    <scope>NUCLEOTIDE SEQUENCE</scope>
    <source>
        <strain evidence="2">CHK199-9574</strain>
    </source>
</reference>
<accession>A0A9D2CFK8</accession>
<dbReference type="EMBL" id="DXCO01000005">
    <property type="protein sequence ID" value="HIY77550.1"/>
    <property type="molecule type" value="Genomic_DNA"/>
</dbReference>
<evidence type="ECO:0000313" key="3">
    <source>
        <dbReference type="Proteomes" id="UP000824135"/>
    </source>
</evidence>
<evidence type="ECO:0000256" key="1">
    <source>
        <dbReference type="SAM" id="Phobius"/>
    </source>
</evidence>
<keyword evidence="1" id="KW-0472">Membrane</keyword>
<reference evidence="2" key="1">
    <citation type="journal article" date="2021" name="PeerJ">
        <title>Extensive microbial diversity within the chicken gut microbiome revealed by metagenomics and culture.</title>
        <authorList>
            <person name="Gilroy R."/>
            <person name="Ravi A."/>
            <person name="Getino M."/>
            <person name="Pursley I."/>
            <person name="Horton D.L."/>
            <person name="Alikhan N.F."/>
            <person name="Baker D."/>
            <person name="Gharbi K."/>
            <person name="Hall N."/>
            <person name="Watson M."/>
            <person name="Adriaenssens E.M."/>
            <person name="Foster-Nyarko E."/>
            <person name="Jarju S."/>
            <person name="Secka A."/>
            <person name="Antonio M."/>
            <person name="Oren A."/>
            <person name="Chaudhuri R.R."/>
            <person name="La Ragione R."/>
            <person name="Hildebrand F."/>
            <person name="Pallen M.J."/>
        </authorList>
    </citation>
    <scope>NUCLEOTIDE SEQUENCE</scope>
    <source>
        <strain evidence="2">CHK199-9574</strain>
    </source>
</reference>
<gene>
    <name evidence="2" type="ORF">H9728_00745</name>
</gene>
<feature type="transmembrane region" description="Helical" evidence="1">
    <location>
        <begin position="125"/>
        <end position="145"/>
    </location>
</feature>
<organism evidence="2 3">
    <name type="scientific">Candidatus Borkfalkia excrementavium</name>
    <dbReference type="NCBI Taxonomy" id="2838505"/>
    <lineage>
        <taxon>Bacteria</taxon>
        <taxon>Bacillati</taxon>
        <taxon>Bacillota</taxon>
        <taxon>Clostridia</taxon>
        <taxon>Christensenellales</taxon>
        <taxon>Christensenellaceae</taxon>
        <taxon>Candidatus Borkfalkia</taxon>
    </lineage>
</organism>
<feature type="transmembrane region" description="Helical" evidence="1">
    <location>
        <begin position="35"/>
        <end position="56"/>
    </location>
</feature>
<evidence type="ECO:0000313" key="2">
    <source>
        <dbReference type="EMBL" id="HIY77550.1"/>
    </source>
</evidence>
<keyword evidence="1" id="KW-1133">Transmembrane helix</keyword>
<protein>
    <recommendedName>
        <fullName evidence="4">Spore maturation protein</fullName>
    </recommendedName>
</protein>